<keyword evidence="2" id="KW-1185">Reference proteome</keyword>
<reference evidence="1" key="1">
    <citation type="journal article" date="2022" name="G3 (Bethesda)">
        <title>High quality genome of the basidiomycete yeast Dioszegia hungarica PDD-24b-2 isolated from cloud water.</title>
        <authorList>
            <person name="Jarrige D."/>
            <person name="Haridas S."/>
            <person name="Bleykasten-Grosshans C."/>
            <person name="Joly M."/>
            <person name="Nadalig T."/>
            <person name="Sancelme M."/>
            <person name="Vuilleumier S."/>
            <person name="Grigoriev I.V."/>
            <person name="Amato P."/>
            <person name="Bringel F."/>
        </authorList>
    </citation>
    <scope>NUCLEOTIDE SEQUENCE</scope>
    <source>
        <strain evidence="1">PDD-24b-2</strain>
    </source>
</reference>
<protein>
    <submittedName>
        <fullName evidence="1">Uncharacterized protein</fullName>
    </submittedName>
</protein>
<dbReference type="Proteomes" id="UP001164286">
    <property type="component" value="Unassembled WGS sequence"/>
</dbReference>
<evidence type="ECO:0000313" key="2">
    <source>
        <dbReference type="Proteomes" id="UP001164286"/>
    </source>
</evidence>
<name>A0AA38H8A9_9TREE</name>
<comment type="caution">
    <text evidence="1">The sequence shown here is derived from an EMBL/GenBank/DDBJ whole genome shotgun (WGS) entry which is preliminary data.</text>
</comment>
<dbReference type="EMBL" id="JAKWFO010000005">
    <property type="protein sequence ID" value="KAI9636377.1"/>
    <property type="molecule type" value="Genomic_DNA"/>
</dbReference>
<evidence type="ECO:0000313" key="1">
    <source>
        <dbReference type="EMBL" id="KAI9636377.1"/>
    </source>
</evidence>
<dbReference type="AlphaFoldDB" id="A0AA38H8A9"/>
<accession>A0AA38H8A9</accession>
<dbReference type="RefSeq" id="XP_052946154.1">
    <property type="nucleotide sequence ID" value="XM_053093228.1"/>
</dbReference>
<gene>
    <name evidence="1" type="ORF">MKK02DRAFT_45085</name>
</gene>
<sequence>MSGDASFSMTVDDIVWVQGEVRKELIDAIAAQNREIDARNSEVMRFLADHDRFSSLDSELAALKAYSSALPTREINRAETAAFHKVLQWLTDAKTVDAWADQRFQIRDNLEARRADAARDWLRSTSEQGQNEVRQSPDVLRLSLAVPHSLWESAVQHLPVGETSVSLPPRGNRYPTGITVTPTLSNSDGDAGVAEERTAIIHDICEPFETENEEGLEEKLDSYLKQIGEAERLLIQRAIPSTQHVGKSETGVDDRGETVQLRAARAVNKSIREIFDRSQAKWPGFEGLAGRESMDTHLTGLEHILWRTFRDEEAEHEFYANQADEGASDAGDHMEVDE</sequence>
<organism evidence="1 2">
    <name type="scientific">Dioszegia hungarica</name>
    <dbReference type="NCBI Taxonomy" id="4972"/>
    <lineage>
        <taxon>Eukaryota</taxon>
        <taxon>Fungi</taxon>
        <taxon>Dikarya</taxon>
        <taxon>Basidiomycota</taxon>
        <taxon>Agaricomycotina</taxon>
        <taxon>Tremellomycetes</taxon>
        <taxon>Tremellales</taxon>
        <taxon>Bulleribasidiaceae</taxon>
        <taxon>Dioszegia</taxon>
    </lineage>
</organism>
<dbReference type="GeneID" id="77732433"/>
<proteinExistence type="predicted"/>